<dbReference type="Pfam" id="PF01571">
    <property type="entry name" value="GCV_T"/>
    <property type="match status" value="1"/>
</dbReference>
<dbReference type="InterPro" id="IPR028896">
    <property type="entry name" value="GcvT/YgfZ/DmdA"/>
</dbReference>
<comment type="caution">
    <text evidence="2">The sequence shown here is derived from an EMBL/GenBank/DDBJ whole genome shotgun (WGS) entry which is preliminary data.</text>
</comment>
<name>A0ABU3M5E8_9ACTN</name>
<feature type="domain" description="GCVT N-terminal" evidence="1">
    <location>
        <begin position="40"/>
        <end position="255"/>
    </location>
</feature>
<dbReference type="PANTHER" id="PTHR43757:SF2">
    <property type="entry name" value="AMINOMETHYLTRANSFERASE, MITOCHONDRIAL"/>
    <property type="match status" value="1"/>
</dbReference>
<evidence type="ECO:0000313" key="2">
    <source>
        <dbReference type="EMBL" id="MDT7846736.1"/>
    </source>
</evidence>
<keyword evidence="2" id="KW-0808">Transferase</keyword>
<proteinExistence type="predicted"/>
<reference evidence="3" key="1">
    <citation type="submission" date="2023-07" db="EMBL/GenBank/DDBJ databases">
        <title>Draft genome sequence of the endophytic actinobacterium Streptomyces justiciae WPN32, a potential antibiotic producer.</title>
        <authorList>
            <person name="Yasawong M."/>
            <person name="Pana W."/>
            <person name="Ganta P."/>
            <person name="Santapan N."/>
            <person name="Songngamsuk T."/>
            <person name="Phatcharaharikarn M."/>
            <person name="Kerdtoob S."/>
            <person name="Nantapong N."/>
        </authorList>
    </citation>
    <scope>NUCLEOTIDE SEQUENCE [LARGE SCALE GENOMIC DNA]</scope>
    <source>
        <strain evidence="3">WPN32</strain>
    </source>
</reference>
<evidence type="ECO:0000259" key="1">
    <source>
        <dbReference type="Pfam" id="PF01571"/>
    </source>
</evidence>
<dbReference type="RefSeq" id="WP_314207012.1">
    <property type="nucleotide sequence ID" value="NZ_JAVTLL010000038.1"/>
</dbReference>
<gene>
    <name evidence="2" type="ORF">RQC66_39065</name>
</gene>
<dbReference type="GO" id="GO:0016740">
    <property type="term" value="F:transferase activity"/>
    <property type="evidence" value="ECO:0007669"/>
    <property type="project" value="UniProtKB-KW"/>
</dbReference>
<dbReference type="EMBL" id="JAVTLL010000038">
    <property type="protein sequence ID" value="MDT7846736.1"/>
    <property type="molecule type" value="Genomic_DNA"/>
</dbReference>
<accession>A0ABU3M5E8</accession>
<dbReference type="InterPro" id="IPR006222">
    <property type="entry name" value="GCVT_N"/>
</dbReference>
<dbReference type="SUPFAM" id="SSF103025">
    <property type="entry name" value="Folate-binding domain"/>
    <property type="match status" value="1"/>
</dbReference>
<protein>
    <submittedName>
        <fullName evidence="2">Aminomethyl transferase family protein</fullName>
    </submittedName>
</protein>
<dbReference type="Proteomes" id="UP001257948">
    <property type="component" value="Unassembled WGS sequence"/>
</dbReference>
<sequence>MTSPIPSLQNGIDEAGSPIKLLWRPNAEPWTPEVVEREYTGWRQEQNAWHEGVALLNLSHHMYDMWIEGPDATRVLADHGVNNFEKFAVGQAKQYVPVTRHGHIVTDGILAREGENKYLLSGIPAAQHWVRYHAEKGGYDVGFVTDPSSAFRPGGGDPKLFRYQIQGPLAAKLVERAFGGPLPETKFFHSSPVTLDGRPLRALRHGMAGQAGFEFIGPWEHAAHVHEALLKAGEPLGLVQVGALAYTTPSVESGWIPSPVPGIYTDPELADYRAYLPLFGIEGKRPLNGSYFSEDIEDYYVSPYELGYGKLIHSGHDFVGRDALLKAKEGPLRSKVTLVLDPDDVRTVIGQGEDPGFVLSYARHRVETDAGLVGVTMQSASIDPVGAVLAQTLIDSEHATPGTEVEVVWGEHPGPGTDPEADLGFPRIRATVQPSPFDEHARTLYRRDR</sequence>
<dbReference type="PIRSF" id="PIRSF006487">
    <property type="entry name" value="GcvT"/>
    <property type="match status" value="1"/>
</dbReference>
<evidence type="ECO:0000313" key="3">
    <source>
        <dbReference type="Proteomes" id="UP001257948"/>
    </source>
</evidence>
<dbReference type="Gene3D" id="3.30.1360.120">
    <property type="entry name" value="Probable tRNA modification gtpase trme, domain 1"/>
    <property type="match status" value="1"/>
</dbReference>
<dbReference type="InterPro" id="IPR027266">
    <property type="entry name" value="TrmE/GcvT-like"/>
</dbReference>
<dbReference type="PANTHER" id="PTHR43757">
    <property type="entry name" value="AMINOMETHYLTRANSFERASE"/>
    <property type="match status" value="1"/>
</dbReference>
<keyword evidence="3" id="KW-1185">Reference proteome</keyword>
<organism evidence="2 3">
    <name type="scientific">Streptomyces justiciae</name>
    <dbReference type="NCBI Taxonomy" id="2780140"/>
    <lineage>
        <taxon>Bacteria</taxon>
        <taxon>Bacillati</taxon>
        <taxon>Actinomycetota</taxon>
        <taxon>Actinomycetes</taxon>
        <taxon>Kitasatosporales</taxon>
        <taxon>Streptomycetaceae</taxon>
        <taxon>Streptomyces</taxon>
    </lineage>
</organism>